<dbReference type="InterPro" id="IPR000209">
    <property type="entry name" value="Peptidase_S8/S53_dom"/>
</dbReference>
<dbReference type="AlphaFoldDB" id="X1T7X5"/>
<dbReference type="Gene3D" id="3.40.50.200">
    <property type="entry name" value="Peptidase S8/S53 domain"/>
    <property type="match status" value="1"/>
</dbReference>
<dbReference type="EMBL" id="BARW01015102">
    <property type="protein sequence ID" value="GAI83660.1"/>
    <property type="molecule type" value="Genomic_DNA"/>
</dbReference>
<protein>
    <recommendedName>
        <fullName evidence="1">Peptidase S8/S53 domain-containing protein</fullName>
    </recommendedName>
</protein>
<feature type="domain" description="Peptidase S8/S53" evidence="1">
    <location>
        <begin position="22"/>
        <end position="132"/>
    </location>
</feature>
<evidence type="ECO:0000313" key="2">
    <source>
        <dbReference type="EMBL" id="GAI83660.1"/>
    </source>
</evidence>
<evidence type="ECO:0000259" key="1">
    <source>
        <dbReference type="Pfam" id="PF00082"/>
    </source>
</evidence>
<reference evidence="2" key="1">
    <citation type="journal article" date="2014" name="Front. Microbiol.">
        <title>High frequency of phylogenetically diverse reductive dehalogenase-homologous genes in deep subseafloor sedimentary metagenomes.</title>
        <authorList>
            <person name="Kawai M."/>
            <person name="Futagami T."/>
            <person name="Toyoda A."/>
            <person name="Takaki Y."/>
            <person name="Nishi S."/>
            <person name="Hori S."/>
            <person name="Arai W."/>
            <person name="Tsubouchi T."/>
            <person name="Morono Y."/>
            <person name="Uchiyama I."/>
            <person name="Ito T."/>
            <person name="Fujiyama A."/>
            <person name="Inagaki F."/>
            <person name="Takami H."/>
        </authorList>
    </citation>
    <scope>NUCLEOTIDE SEQUENCE</scope>
    <source>
        <strain evidence="2">Expedition CK06-06</strain>
    </source>
</reference>
<comment type="caution">
    <text evidence="2">The sequence shown here is derived from an EMBL/GenBank/DDBJ whole genome shotgun (WGS) entry which is preliminary data.</text>
</comment>
<organism evidence="2">
    <name type="scientific">marine sediment metagenome</name>
    <dbReference type="NCBI Taxonomy" id="412755"/>
    <lineage>
        <taxon>unclassified sequences</taxon>
        <taxon>metagenomes</taxon>
        <taxon>ecological metagenomes</taxon>
    </lineage>
</organism>
<dbReference type="SUPFAM" id="SSF52743">
    <property type="entry name" value="Subtilisin-like"/>
    <property type="match status" value="1"/>
</dbReference>
<dbReference type="PROSITE" id="PS51892">
    <property type="entry name" value="SUBTILASE"/>
    <property type="match status" value="1"/>
</dbReference>
<gene>
    <name evidence="2" type="ORF">S12H4_26586</name>
</gene>
<feature type="non-terminal residue" evidence="2">
    <location>
        <position position="134"/>
    </location>
</feature>
<dbReference type="GO" id="GO:0004252">
    <property type="term" value="F:serine-type endopeptidase activity"/>
    <property type="evidence" value="ECO:0007669"/>
    <property type="project" value="InterPro"/>
</dbReference>
<dbReference type="Pfam" id="PF00082">
    <property type="entry name" value="Peptidase_S8"/>
    <property type="match status" value="1"/>
</dbReference>
<dbReference type="InterPro" id="IPR036852">
    <property type="entry name" value="Peptidase_S8/S53_dom_sf"/>
</dbReference>
<proteinExistence type="predicted"/>
<name>X1T7X5_9ZZZZ</name>
<dbReference type="GO" id="GO:0006508">
    <property type="term" value="P:proteolysis"/>
    <property type="evidence" value="ECO:0007669"/>
    <property type="project" value="InterPro"/>
</dbReference>
<accession>X1T7X5</accession>
<sequence>MPVIQGENGVVVFVLDCFQGEESHGKNVLGIIRKSSFDRGKVEIVDLGYAINKKEYLKALTTISDWVQNNPMARVVVNLSFGSYSYDKLEHTLIRELSNRGVVIVAAAGNENTSSECYPAAYGEAIAVAAVSNL</sequence>